<keyword evidence="4" id="KW-1185">Reference proteome</keyword>
<dbReference type="InterPro" id="IPR036086">
    <property type="entry name" value="ParB/Sulfiredoxin_sf"/>
</dbReference>
<dbReference type="InterPro" id="IPR050336">
    <property type="entry name" value="Chromosome_partition/occlusion"/>
</dbReference>
<dbReference type="AlphaFoldDB" id="A0A7W2I8C5"/>
<dbReference type="Gene3D" id="3.90.1530.30">
    <property type="match status" value="1"/>
</dbReference>
<evidence type="ECO:0000259" key="2">
    <source>
        <dbReference type="SMART" id="SM00470"/>
    </source>
</evidence>
<dbReference type="InterPro" id="IPR003115">
    <property type="entry name" value="ParB_N"/>
</dbReference>
<feature type="domain" description="ParB-like N-terminal" evidence="2">
    <location>
        <begin position="13"/>
        <end position="103"/>
    </location>
</feature>
<evidence type="ECO:0000256" key="1">
    <source>
        <dbReference type="ARBA" id="ARBA00006295"/>
    </source>
</evidence>
<reference evidence="3 4" key="1">
    <citation type="submission" date="2020-07" db="EMBL/GenBank/DDBJ databases">
        <title>Novel species isolated from subtropical streams in China.</title>
        <authorList>
            <person name="Lu H."/>
        </authorList>
    </citation>
    <scope>NUCLEOTIDE SEQUENCE [LARGE SCALE GENOMIC DNA]</scope>
    <source>
        <strain evidence="3 4">FT3S</strain>
    </source>
</reference>
<dbReference type="Pfam" id="PF02195">
    <property type="entry name" value="ParB_N"/>
    <property type="match status" value="1"/>
</dbReference>
<evidence type="ECO:0000313" key="3">
    <source>
        <dbReference type="EMBL" id="MBA5607384.1"/>
    </source>
</evidence>
<dbReference type="Proteomes" id="UP000566711">
    <property type="component" value="Unassembled WGS sequence"/>
</dbReference>
<dbReference type="PANTHER" id="PTHR33375">
    <property type="entry name" value="CHROMOSOME-PARTITIONING PROTEIN PARB-RELATED"/>
    <property type="match status" value="1"/>
</dbReference>
<dbReference type="SUPFAM" id="SSF109709">
    <property type="entry name" value="KorB DNA-binding domain-like"/>
    <property type="match status" value="1"/>
</dbReference>
<dbReference type="SMART" id="SM00470">
    <property type="entry name" value="ParB"/>
    <property type="match status" value="1"/>
</dbReference>
<comment type="similarity">
    <text evidence="1">Belongs to the ParB family.</text>
</comment>
<dbReference type="PANTHER" id="PTHR33375:SF1">
    <property type="entry name" value="CHROMOSOME-PARTITIONING PROTEIN PARB-RELATED"/>
    <property type="match status" value="1"/>
</dbReference>
<proteinExistence type="inferred from homology"/>
<dbReference type="RefSeq" id="WP_182219601.1">
    <property type="nucleotide sequence ID" value="NZ_JACEZS010000017.1"/>
</dbReference>
<organism evidence="3 4">
    <name type="scientific">Rugamonas fusca</name>
    <dbReference type="NCBI Taxonomy" id="2758568"/>
    <lineage>
        <taxon>Bacteria</taxon>
        <taxon>Pseudomonadati</taxon>
        <taxon>Pseudomonadota</taxon>
        <taxon>Betaproteobacteria</taxon>
        <taxon>Burkholderiales</taxon>
        <taxon>Oxalobacteraceae</taxon>
        <taxon>Telluria group</taxon>
        <taxon>Rugamonas</taxon>
    </lineage>
</organism>
<dbReference type="Pfam" id="PF07506">
    <property type="entry name" value="RepB"/>
    <property type="match status" value="1"/>
</dbReference>
<name>A0A7W2I8C5_9BURK</name>
<dbReference type="SUPFAM" id="SSF110849">
    <property type="entry name" value="ParB/Sulfiredoxin"/>
    <property type="match status" value="1"/>
</dbReference>
<dbReference type="InterPro" id="IPR004437">
    <property type="entry name" value="ParB/RepB/Spo0J"/>
</dbReference>
<gene>
    <name evidence="3" type="ORF">H3H36_18670</name>
</gene>
<comment type="caution">
    <text evidence="3">The sequence shown here is derived from an EMBL/GenBank/DDBJ whole genome shotgun (WGS) entry which is preliminary data.</text>
</comment>
<dbReference type="Gene3D" id="1.10.10.2830">
    <property type="match status" value="1"/>
</dbReference>
<dbReference type="EMBL" id="JACEZS010000017">
    <property type="protein sequence ID" value="MBA5607384.1"/>
    <property type="molecule type" value="Genomic_DNA"/>
</dbReference>
<dbReference type="NCBIfam" id="TIGR00180">
    <property type="entry name" value="parB_part"/>
    <property type="match status" value="1"/>
</dbReference>
<dbReference type="GO" id="GO:0007059">
    <property type="term" value="P:chromosome segregation"/>
    <property type="evidence" value="ECO:0007669"/>
    <property type="project" value="TreeGrafter"/>
</dbReference>
<sequence>MTHDKGYQHSELRMIPLERIDVLNPRDRNNRVFEQIVTNIQSLGLKKPIVVTPRPVGDGVRYLLICGEGRFKAFRNLGQSEIPAIVMSVDDESAFIMSLTENIARRKFSPLELLSGIEQLRDQGYDKKAITEKTGLSMDYVQGILYLLKNGEERLLMAVGSGRIPLNAAITIAGAGNDDKAIQAALQDAYESGKLRGSHLIQARRVIERRRTRGRGMGGKVTPRNHNEDVTSSSLVRNYKREVERQKQLVRKAETTQRSLLFIVGALRQLLIDESFGNLLRAEGLDTLPQYLADRVWTKGI</sequence>
<accession>A0A7W2I8C5</accession>
<evidence type="ECO:0000313" key="4">
    <source>
        <dbReference type="Proteomes" id="UP000566711"/>
    </source>
</evidence>
<protein>
    <submittedName>
        <fullName evidence="3">ParB/RepB/Spo0J family partition protein</fullName>
    </submittedName>
</protein>
<dbReference type="InterPro" id="IPR011111">
    <property type="entry name" value="Plasmid_RepB"/>
</dbReference>
<dbReference type="GO" id="GO:0003677">
    <property type="term" value="F:DNA binding"/>
    <property type="evidence" value="ECO:0007669"/>
    <property type="project" value="InterPro"/>
</dbReference>
<dbReference type="GO" id="GO:0005694">
    <property type="term" value="C:chromosome"/>
    <property type="evidence" value="ECO:0007669"/>
    <property type="project" value="TreeGrafter"/>
</dbReference>